<name>A0AAV4XEH6_CAEEX</name>
<evidence type="ECO:0000256" key="1">
    <source>
        <dbReference type="SAM" id="MobiDB-lite"/>
    </source>
</evidence>
<dbReference type="EMBL" id="BPLR01017610">
    <property type="protein sequence ID" value="GIY93009.1"/>
    <property type="molecule type" value="Genomic_DNA"/>
</dbReference>
<reference evidence="2 3" key="1">
    <citation type="submission" date="2021-06" db="EMBL/GenBank/DDBJ databases">
        <title>Caerostris extrusa draft genome.</title>
        <authorList>
            <person name="Kono N."/>
            <person name="Arakawa K."/>
        </authorList>
    </citation>
    <scope>NUCLEOTIDE SEQUENCE [LARGE SCALE GENOMIC DNA]</scope>
</reference>
<feature type="compositionally biased region" description="Low complexity" evidence="1">
    <location>
        <begin position="110"/>
        <end position="123"/>
    </location>
</feature>
<dbReference type="Proteomes" id="UP001054945">
    <property type="component" value="Unassembled WGS sequence"/>
</dbReference>
<evidence type="ECO:0000313" key="3">
    <source>
        <dbReference type="Proteomes" id="UP001054945"/>
    </source>
</evidence>
<comment type="caution">
    <text evidence="2">The sequence shown here is derived from an EMBL/GenBank/DDBJ whole genome shotgun (WGS) entry which is preliminary data.</text>
</comment>
<sequence length="132" mass="14715">MRLCPVSTKQSCAACILSGEERPFRDFSALQPPFPRDVSGGCLGRKRSQHFNPSSSFPKSNQTKEVVKKLSLPKRCGFALCRRSNLVLSASSQERKRLRDFSAPQPLLPSDVSRSSVWRSSGSQEYRPAIEV</sequence>
<evidence type="ECO:0000313" key="2">
    <source>
        <dbReference type="EMBL" id="GIY93009.1"/>
    </source>
</evidence>
<dbReference type="AlphaFoldDB" id="A0AAV4XEH6"/>
<protein>
    <submittedName>
        <fullName evidence="2">Uncharacterized protein</fullName>
    </submittedName>
</protein>
<accession>A0AAV4XEH6</accession>
<gene>
    <name evidence="2" type="ORF">CEXT_27021</name>
</gene>
<organism evidence="2 3">
    <name type="scientific">Caerostris extrusa</name>
    <name type="common">Bark spider</name>
    <name type="synonym">Caerostris bankana</name>
    <dbReference type="NCBI Taxonomy" id="172846"/>
    <lineage>
        <taxon>Eukaryota</taxon>
        <taxon>Metazoa</taxon>
        <taxon>Ecdysozoa</taxon>
        <taxon>Arthropoda</taxon>
        <taxon>Chelicerata</taxon>
        <taxon>Arachnida</taxon>
        <taxon>Araneae</taxon>
        <taxon>Araneomorphae</taxon>
        <taxon>Entelegynae</taxon>
        <taxon>Araneoidea</taxon>
        <taxon>Araneidae</taxon>
        <taxon>Caerostris</taxon>
    </lineage>
</organism>
<proteinExistence type="predicted"/>
<keyword evidence="3" id="KW-1185">Reference proteome</keyword>
<feature type="region of interest" description="Disordered" evidence="1">
    <location>
        <begin position="97"/>
        <end position="132"/>
    </location>
</feature>